<dbReference type="AlphaFoldDB" id="A0A1Q5TFR0"/>
<dbReference type="STRING" id="1316194.A0A1Q5TFR0"/>
<feature type="compositionally biased region" description="Polar residues" evidence="1">
    <location>
        <begin position="1"/>
        <end position="22"/>
    </location>
</feature>
<dbReference type="Proteomes" id="UP000186955">
    <property type="component" value="Unassembled WGS sequence"/>
</dbReference>
<organism evidence="2 3">
    <name type="scientific">Penicillium subrubescens</name>
    <dbReference type="NCBI Taxonomy" id="1316194"/>
    <lineage>
        <taxon>Eukaryota</taxon>
        <taxon>Fungi</taxon>
        <taxon>Dikarya</taxon>
        <taxon>Ascomycota</taxon>
        <taxon>Pezizomycotina</taxon>
        <taxon>Eurotiomycetes</taxon>
        <taxon>Eurotiomycetidae</taxon>
        <taxon>Eurotiales</taxon>
        <taxon>Aspergillaceae</taxon>
        <taxon>Penicillium</taxon>
    </lineage>
</organism>
<evidence type="ECO:0000256" key="1">
    <source>
        <dbReference type="SAM" id="MobiDB-lite"/>
    </source>
</evidence>
<name>A0A1Q5TFR0_9EURO</name>
<gene>
    <name evidence="2" type="ORF">PENSUB_8932</name>
</gene>
<evidence type="ECO:0000313" key="2">
    <source>
        <dbReference type="EMBL" id="OKO99015.1"/>
    </source>
</evidence>
<accession>A0A1Q5TFR0</accession>
<comment type="caution">
    <text evidence="2">The sequence shown here is derived from an EMBL/GenBank/DDBJ whole genome shotgun (WGS) entry which is preliminary data.</text>
</comment>
<feature type="region of interest" description="Disordered" evidence="1">
    <location>
        <begin position="1"/>
        <end position="37"/>
    </location>
</feature>
<proteinExistence type="predicted"/>
<dbReference type="EMBL" id="MNBE01000665">
    <property type="protein sequence ID" value="OKO99015.1"/>
    <property type="molecule type" value="Genomic_DNA"/>
</dbReference>
<reference evidence="2 3" key="1">
    <citation type="submission" date="2016-10" db="EMBL/GenBank/DDBJ databases">
        <title>Genome sequence of the ascomycete fungus Penicillium subrubescens.</title>
        <authorList>
            <person name="De Vries R.P."/>
            <person name="Peng M."/>
            <person name="Dilokpimol A."/>
            <person name="Hilden K."/>
            <person name="Makela M.R."/>
            <person name="Grigoriev I."/>
            <person name="Riley R."/>
            <person name="Granchi Z."/>
        </authorList>
    </citation>
    <scope>NUCLEOTIDE SEQUENCE [LARGE SCALE GENOMIC DNA]</scope>
    <source>
        <strain evidence="2 3">CBS 132785</strain>
    </source>
</reference>
<protein>
    <submittedName>
        <fullName evidence="2">Uncharacterized protein</fullName>
    </submittedName>
</protein>
<evidence type="ECO:0000313" key="3">
    <source>
        <dbReference type="Proteomes" id="UP000186955"/>
    </source>
</evidence>
<keyword evidence="3" id="KW-1185">Reference proteome</keyword>
<sequence length="59" mass="6430">MGDSINHLNDSQNRISEDSTGQILRAGPSGEAEYQDAKGIRKVTEYRVSYVGTKKPSSS</sequence>